<proteinExistence type="predicted"/>
<accession>A0ABR6VW70</accession>
<sequence length="272" mass="31193">MNPITNLIYLLSEDGIEDLRSRFGPPQHAFSVEHDQVKDTYNYSFLTYPDNKEVEHVISFPVFLRSHIEALLKNASTYMDERVLSMDSASDRKEFTQIVLNKLDSAINHWFSLPSTSSQYVDTIIVLESFKAQIQNQLAPFLDTNPAQEKNKIEGRIQNLPEGFKLRDHNLKAGRLNFRQTALLFDYLREYGAIIDYGDKPLAEFIHLLTGHSSQSLRGNGFGKIGYIKDGLNEEGEPKKERNKELHSLTQLLQSIIEDLNKEMAENTKQSK</sequence>
<name>A0ABR6VW70_9BACT</name>
<protein>
    <submittedName>
        <fullName evidence="1">Uncharacterized protein</fullName>
    </submittedName>
</protein>
<dbReference type="RefSeq" id="WP_186640216.1">
    <property type="nucleotide sequence ID" value="NZ_JACOAF010000041.1"/>
</dbReference>
<comment type="caution">
    <text evidence="1">The sequence shown here is derived from an EMBL/GenBank/DDBJ whole genome shotgun (WGS) entry which is preliminary data.</text>
</comment>
<evidence type="ECO:0000313" key="1">
    <source>
        <dbReference type="EMBL" id="MBC3541391.1"/>
    </source>
</evidence>
<keyword evidence="2" id="KW-1185">Reference proteome</keyword>
<evidence type="ECO:0000313" key="2">
    <source>
        <dbReference type="Proteomes" id="UP000659698"/>
    </source>
</evidence>
<dbReference type="Proteomes" id="UP000659698">
    <property type="component" value="Unassembled WGS sequence"/>
</dbReference>
<dbReference type="EMBL" id="JACOAF010000041">
    <property type="protein sequence ID" value="MBC3541391.1"/>
    <property type="molecule type" value="Genomic_DNA"/>
</dbReference>
<organism evidence="1 2">
    <name type="scientific">Rufibacter sediminis</name>
    <dbReference type="NCBI Taxonomy" id="2762756"/>
    <lineage>
        <taxon>Bacteria</taxon>
        <taxon>Pseudomonadati</taxon>
        <taxon>Bacteroidota</taxon>
        <taxon>Cytophagia</taxon>
        <taxon>Cytophagales</taxon>
        <taxon>Hymenobacteraceae</taxon>
        <taxon>Rufibacter</taxon>
    </lineage>
</organism>
<gene>
    <name evidence="1" type="ORF">H7U12_16980</name>
</gene>
<reference evidence="1 2" key="1">
    <citation type="journal article" date="2019" name="Int. J. Syst. Evol. Microbiol.">
        <title>Rufibacter sediminis sp. nov., isolated from freshwater lake sediment.</title>
        <authorList>
            <person name="Qu J.H."/>
            <person name="Zhang L.J."/>
            <person name="Fu Y.H."/>
            <person name="Li H.F."/>
        </authorList>
    </citation>
    <scope>NUCLEOTIDE SEQUENCE [LARGE SCALE GENOMIC DNA]</scope>
    <source>
        <strain evidence="1 2">H-1</strain>
    </source>
</reference>